<sequence length="27" mass="3469">MPFWEVLFLYVFFGYESKRVFDLLFQF</sequence>
<dbReference type="EMBL" id="GGEC01089079">
    <property type="protein sequence ID" value="MBX69563.1"/>
    <property type="molecule type" value="Transcribed_RNA"/>
</dbReference>
<dbReference type="AlphaFoldDB" id="A0A2P2QRH3"/>
<accession>A0A2P2QRH3</accession>
<protein>
    <submittedName>
        <fullName evidence="1">Uncharacterized protein</fullName>
    </submittedName>
</protein>
<proteinExistence type="predicted"/>
<organism evidence="1">
    <name type="scientific">Rhizophora mucronata</name>
    <name type="common">Asiatic mangrove</name>
    <dbReference type="NCBI Taxonomy" id="61149"/>
    <lineage>
        <taxon>Eukaryota</taxon>
        <taxon>Viridiplantae</taxon>
        <taxon>Streptophyta</taxon>
        <taxon>Embryophyta</taxon>
        <taxon>Tracheophyta</taxon>
        <taxon>Spermatophyta</taxon>
        <taxon>Magnoliopsida</taxon>
        <taxon>eudicotyledons</taxon>
        <taxon>Gunneridae</taxon>
        <taxon>Pentapetalae</taxon>
        <taxon>rosids</taxon>
        <taxon>fabids</taxon>
        <taxon>Malpighiales</taxon>
        <taxon>Rhizophoraceae</taxon>
        <taxon>Rhizophora</taxon>
    </lineage>
</organism>
<name>A0A2P2QRH3_RHIMU</name>
<reference evidence="1" key="1">
    <citation type="submission" date="2018-02" db="EMBL/GenBank/DDBJ databases">
        <title>Rhizophora mucronata_Transcriptome.</title>
        <authorList>
            <person name="Meera S.P."/>
            <person name="Sreeshan A."/>
            <person name="Augustine A."/>
        </authorList>
    </citation>
    <scope>NUCLEOTIDE SEQUENCE</scope>
    <source>
        <tissue evidence="1">Leaf</tissue>
    </source>
</reference>
<evidence type="ECO:0000313" key="1">
    <source>
        <dbReference type="EMBL" id="MBX69563.1"/>
    </source>
</evidence>